<gene>
    <name evidence="2" type="ORF">B0H16DRAFT_270819</name>
</gene>
<name>A0AAD7HQN4_9AGAR</name>
<evidence type="ECO:0000256" key="1">
    <source>
        <dbReference type="SAM" id="MobiDB-lite"/>
    </source>
</evidence>
<keyword evidence="3" id="KW-1185">Reference proteome</keyword>
<evidence type="ECO:0000313" key="2">
    <source>
        <dbReference type="EMBL" id="KAJ7726111.1"/>
    </source>
</evidence>
<proteinExistence type="predicted"/>
<reference evidence="2" key="1">
    <citation type="submission" date="2023-03" db="EMBL/GenBank/DDBJ databases">
        <title>Massive genome expansion in bonnet fungi (Mycena s.s.) driven by repeated elements and novel gene families across ecological guilds.</title>
        <authorList>
            <consortium name="Lawrence Berkeley National Laboratory"/>
            <person name="Harder C.B."/>
            <person name="Miyauchi S."/>
            <person name="Viragh M."/>
            <person name="Kuo A."/>
            <person name="Thoen E."/>
            <person name="Andreopoulos B."/>
            <person name="Lu D."/>
            <person name="Skrede I."/>
            <person name="Drula E."/>
            <person name="Henrissat B."/>
            <person name="Morin E."/>
            <person name="Kohler A."/>
            <person name="Barry K."/>
            <person name="LaButti K."/>
            <person name="Morin E."/>
            <person name="Salamov A."/>
            <person name="Lipzen A."/>
            <person name="Mereny Z."/>
            <person name="Hegedus B."/>
            <person name="Baldrian P."/>
            <person name="Stursova M."/>
            <person name="Weitz H."/>
            <person name="Taylor A."/>
            <person name="Grigoriev I.V."/>
            <person name="Nagy L.G."/>
            <person name="Martin F."/>
            <person name="Kauserud H."/>
        </authorList>
    </citation>
    <scope>NUCLEOTIDE SEQUENCE</scope>
    <source>
        <strain evidence="2">CBHHK182m</strain>
    </source>
</reference>
<sequence length="218" mass="24268">MHSLTTALAIILHPPSVSRPPCFFLSSTLPHLVRNQLPSKPSPSPSPCPPQSHRGQNSPFPHTPSKLAHTPFKMFHTPRERPTATPVSSVLFKLLGVDLSCIPRPLSPRREHQQLSQVMVAPSKLFPSAWSSSFTLLPANSRLTRLLNILTRRYQIILSCHQVVTFKVPGNVKNAVNACLQHHKYIFPVDAVTVSQSIPFEVCSLTVSQKRLQVELPF</sequence>
<accession>A0AAD7HQN4</accession>
<comment type="caution">
    <text evidence="2">The sequence shown here is derived from an EMBL/GenBank/DDBJ whole genome shotgun (WGS) entry which is preliminary data.</text>
</comment>
<feature type="compositionally biased region" description="Pro residues" evidence="1">
    <location>
        <begin position="40"/>
        <end position="50"/>
    </location>
</feature>
<organism evidence="2 3">
    <name type="scientific">Mycena metata</name>
    <dbReference type="NCBI Taxonomy" id="1033252"/>
    <lineage>
        <taxon>Eukaryota</taxon>
        <taxon>Fungi</taxon>
        <taxon>Dikarya</taxon>
        <taxon>Basidiomycota</taxon>
        <taxon>Agaricomycotina</taxon>
        <taxon>Agaricomycetes</taxon>
        <taxon>Agaricomycetidae</taxon>
        <taxon>Agaricales</taxon>
        <taxon>Marasmiineae</taxon>
        <taxon>Mycenaceae</taxon>
        <taxon>Mycena</taxon>
    </lineage>
</organism>
<protein>
    <submittedName>
        <fullName evidence="2">Uncharacterized protein</fullName>
    </submittedName>
</protein>
<dbReference type="Proteomes" id="UP001215598">
    <property type="component" value="Unassembled WGS sequence"/>
</dbReference>
<dbReference type="EMBL" id="JARKIB010000189">
    <property type="protein sequence ID" value="KAJ7726111.1"/>
    <property type="molecule type" value="Genomic_DNA"/>
</dbReference>
<dbReference type="AlphaFoldDB" id="A0AAD7HQN4"/>
<feature type="region of interest" description="Disordered" evidence="1">
    <location>
        <begin position="35"/>
        <end position="69"/>
    </location>
</feature>
<evidence type="ECO:0000313" key="3">
    <source>
        <dbReference type="Proteomes" id="UP001215598"/>
    </source>
</evidence>